<dbReference type="Gene3D" id="1.10.10.60">
    <property type="entry name" value="Homeodomain-like"/>
    <property type="match status" value="1"/>
</dbReference>
<evidence type="ECO:0000259" key="4">
    <source>
        <dbReference type="PROSITE" id="PS01124"/>
    </source>
</evidence>
<dbReference type="EMBL" id="PSQG01000044">
    <property type="protein sequence ID" value="RCH41593.1"/>
    <property type="molecule type" value="Genomic_DNA"/>
</dbReference>
<comment type="caution">
    <text evidence="5">The sequence shown here is derived from an EMBL/GenBank/DDBJ whole genome shotgun (WGS) entry which is preliminary data.</text>
</comment>
<protein>
    <recommendedName>
        <fullName evidence="4">HTH araC/xylS-type domain-containing protein</fullName>
    </recommendedName>
</protein>
<dbReference type="AlphaFoldDB" id="A0A367FUF1"/>
<name>A0A367FUF1_9FIRM</name>
<dbReference type="RefSeq" id="WP_114002894.1">
    <property type="nucleotide sequence ID" value="NZ_PSQG01000044.1"/>
</dbReference>
<dbReference type="PROSITE" id="PS01124">
    <property type="entry name" value="HTH_ARAC_FAMILY_2"/>
    <property type="match status" value="1"/>
</dbReference>
<proteinExistence type="predicted"/>
<dbReference type="PRINTS" id="PR00032">
    <property type="entry name" value="HTHARAC"/>
</dbReference>
<evidence type="ECO:0000256" key="3">
    <source>
        <dbReference type="ARBA" id="ARBA00023163"/>
    </source>
</evidence>
<accession>A0A367FUF1</accession>
<dbReference type="GO" id="GO:0043565">
    <property type="term" value="F:sequence-specific DNA binding"/>
    <property type="evidence" value="ECO:0007669"/>
    <property type="project" value="InterPro"/>
</dbReference>
<feature type="domain" description="HTH araC/xylS-type" evidence="4">
    <location>
        <begin position="1"/>
        <end position="75"/>
    </location>
</feature>
<keyword evidence="2" id="KW-0238">DNA-binding</keyword>
<dbReference type="InterPro" id="IPR009057">
    <property type="entry name" value="Homeodomain-like_sf"/>
</dbReference>
<reference evidence="5 6" key="1">
    <citation type="submission" date="2018-02" db="EMBL/GenBank/DDBJ databases">
        <title>Complete genome sequencing of Faecalibacterium prausnitzii strains isolated from the human gut.</title>
        <authorList>
            <person name="Fitzgerald B.C."/>
            <person name="Shkoporov A.N."/>
            <person name="Ross P.R."/>
            <person name="Hill C."/>
        </authorList>
    </citation>
    <scope>NUCLEOTIDE SEQUENCE [LARGE SCALE GENOMIC DNA]</scope>
    <source>
        <strain evidence="5 6">APC942/31-1</strain>
    </source>
</reference>
<evidence type="ECO:0000313" key="5">
    <source>
        <dbReference type="EMBL" id="RCH41593.1"/>
    </source>
</evidence>
<dbReference type="Proteomes" id="UP000253208">
    <property type="component" value="Unassembled WGS sequence"/>
</dbReference>
<dbReference type="GO" id="GO:0003700">
    <property type="term" value="F:DNA-binding transcription factor activity"/>
    <property type="evidence" value="ECO:0007669"/>
    <property type="project" value="InterPro"/>
</dbReference>
<dbReference type="SMART" id="SM00342">
    <property type="entry name" value="HTH_ARAC"/>
    <property type="match status" value="1"/>
</dbReference>
<dbReference type="InterPro" id="IPR018060">
    <property type="entry name" value="HTH_AraC"/>
</dbReference>
<evidence type="ECO:0000256" key="1">
    <source>
        <dbReference type="ARBA" id="ARBA00023015"/>
    </source>
</evidence>
<evidence type="ECO:0000256" key="2">
    <source>
        <dbReference type="ARBA" id="ARBA00023125"/>
    </source>
</evidence>
<dbReference type="PANTHER" id="PTHR43280:SF2">
    <property type="entry name" value="HTH-TYPE TRANSCRIPTIONAL REGULATOR EXSA"/>
    <property type="match status" value="1"/>
</dbReference>
<sequence length="76" mass="8936">MNCRGFLLFILKNYTGQTFSSLIQNIRLSRAAEILKQPDRSVTAVMEEIGYSNITHFYKIFEKKFHMTPAEYRNTL</sequence>
<dbReference type="SUPFAM" id="SSF46689">
    <property type="entry name" value="Homeodomain-like"/>
    <property type="match status" value="1"/>
</dbReference>
<organism evidence="5 6">
    <name type="scientific">Blautia obeum</name>
    <dbReference type="NCBI Taxonomy" id="40520"/>
    <lineage>
        <taxon>Bacteria</taxon>
        <taxon>Bacillati</taxon>
        <taxon>Bacillota</taxon>
        <taxon>Clostridia</taxon>
        <taxon>Lachnospirales</taxon>
        <taxon>Lachnospiraceae</taxon>
        <taxon>Blautia</taxon>
    </lineage>
</organism>
<dbReference type="PANTHER" id="PTHR43280">
    <property type="entry name" value="ARAC-FAMILY TRANSCRIPTIONAL REGULATOR"/>
    <property type="match status" value="1"/>
</dbReference>
<dbReference type="Pfam" id="PF12833">
    <property type="entry name" value="HTH_18"/>
    <property type="match status" value="1"/>
</dbReference>
<keyword evidence="1" id="KW-0805">Transcription regulation</keyword>
<evidence type="ECO:0000313" key="6">
    <source>
        <dbReference type="Proteomes" id="UP000253208"/>
    </source>
</evidence>
<gene>
    <name evidence="5" type="ORF">C4886_17475</name>
</gene>
<keyword evidence="3" id="KW-0804">Transcription</keyword>
<dbReference type="InterPro" id="IPR020449">
    <property type="entry name" value="Tscrpt_reg_AraC-type_HTH"/>
</dbReference>